<sequence>MKADSYIAEDEQKLATFIERGIAICIDGIIISLLYYVAYVLLFIDVIGPLFLLLIPYAYEYGALVAFLFWLLFIWLYFACMESSRYQGTIGKHLLKLKVTSEFGEQLSFKKSTIRFFMKIVSFVIVLAGFIMALFTKKNQALHDVIAHTVVLKE</sequence>
<evidence type="ECO:0000256" key="2">
    <source>
        <dbReference type="ARBA" id="ARBA00022475"/>
    </source>
</evidence>
<feature type="transmembrane region" description="Helical" evidence="6">
    <location>
        <begin position="61"/>
        <end position="80"/>
    </location>
</feature>
<protein>
    <submittedName>
        <fullName evidence="8">RDD family protein</fullName>
    </submittedName>
</protein>
<dbReference type="InterPro" id="IPR051791">
    <property type="entry name" value="Pra-immunoreactive"/>
</dbReference>
<comment type="subcellular location">
    <subcellularLocation>
        <location evidence="1">Cell membrane</location>
        <topology evidence="1">Multi-pass membrane protein</topology>
    </subcellularLocation>
</comment>
<keyword evidence="5 6" id="KW-0472">Membrane</keyword>
<evidence type="ECO:0000256" key="3">
    <source>
        <dbReference type="ARBA" id="ARBA00022692"/>
    </source>
</evidence>
<keyword evidence="2" id="KW-1003">Cell membrane</keyword>
<keyword evidence="9" id="KW-1185">Reference proteome</keyword>
<dbReference type="PANTHER" id="PTHR36115">
    <property type="entry name" value="PROLINE-RICH ANTIGEN HOMOLOG-RELATED"/>
    <property type="match status" value="1"/>
</dbReference>
<evidence type="ECO:0000259" key="7">
    <source>
        <dbReference type="Pfam" id="PF06271"/>
    </source>
</evidence>
<evidence type="ECO:0000256" key="5">
    <source>
        <dbReference type="ARBA" id="ARBA00023136"/>
    </source>
</evidence>
<feature type="domain" description="RDD" evidence="7">
    <location>
        <begin position="15"/>
        <end position="147"/>
    </location>
</feature>
<evidence type="ECO:0000256" key="1">
    <source>
        <dbReference type="ARBA" id="ARBA00004651"/>
    </source>
</evidence>
<dbReference type="EMBL" id="JAGYPM010000010">
    <property type="protein sequence ID" value="MBS4193300.1"/>
    <property type="molecule type" value="Genomic_DNA"/>
</dbReference>
<name>A0ABS5NZM6_9BACI</name>
<dbReference type="Pfam" id="PF06271">
    <property type="entry name" value="RDD"/>
    <property type="match status" value="1"/>
</dbReference>
<reference evidence="8 9" key="1">
    <citation type="submission" date="2021-05" db="EMBL/GenBank/DDBJ databases">
        <title>Novel Bacillus species.</title>
        <authorList>
            <person name="Liu G."/>
        </authorList>
    </citation>
    <scope>NUCLEOTIDE SEQUENCE [LARGE SCALE GENOMIC DNA]</scope>
    <source>
        <strain evidence="8 9">FJAT-49705</strain>
    </source>
</reference>
<dbReference type="Proteomes" id="UP000681027">
    <property type="component" value="Unassembled WGS sequence"/>
</dbReference>
<evidence type="ECO:0000256" key="4">
    <source>
        <dbReference type="ARBA" id="ARBA00022989"/>
    </source>
</evidence>
<feature type="transmembrane region" description="Helical" evidence="6">
    <location>
        <begin position="116"/>
        <end position="135"/>
    </location>
</feature>
<dbReference type="InterPro" id="IPR010432">
    <property type="entry name" value="RDD"/>
</dbReference>
<organism evidence="8 9">
    <name type="scientific">Cytobacillus citreus</name>
    <dbReference type="NCBI Taxonomy" id="2833586"/>
    <lineage>
        <taxon>Bacteria</taxon>
        <taxon>Bacillati</taxon>
        <taxon>Bacillota</taxon>
        <taxon>Bacilli</taxon>
        <taxon>Bacillales</taxon>
        <taxon>Bacillaceae</taxon>
        <taxon>Cytobacillus</taxon>
    </lineage>
</organism>
<proteinExistence type="predicted"/>
<evidence type="ECO:0000313" key="8">
    <source>
        <dbReference type="EMBL" id="MBS4193300.1"/>
    </source>
</evidence>
<evidence type="ECO:0000313" key="9">
    <source>
        <dbReference type="Proteomes" id="UP000681027"/>
    </source>
</evidence>
<keyword evidence="3 6" id="KW-0812">Transmembrane</keyword>
<dbReference type="RefSeq" id="WP_213104736.1">
    <property type="nucleotide sequence ID" value="NZ_JAGYPM010000010.1"/>
</dbReference>
<keyword evidence="4 6" id="KW-1133">Transmembrane helix</keyword>
<gene>
    <name evidence="8" type="ORF">KHA94_24760</name>
</gene>
<evidence type="ECO:0000256" key="6">
    <source>
        <dbReference type="SAM" id="Phobius"/>
    </source>
</evidence>
<comment type="caution">
    <text evidence="8">The sequence shown here is derived from an EMBL/GenBank/DDBJ whole genome shotgun (WGS) entry which is preliminary data.</text>
</comment>
<accession>A0ABS5NZM6</accession>